<feature type="domain" description="Polysaccharide lyase 14" evidence="2">
    <location>
        <begin position="187"/>
        <end position="403"/>
    </location>
</feature>
<dbReference type="GO" id="GO:0016829">
    <property type="term" value="F:lyase activity"/>
    <property type="evidence" value="ECO:0007669"/>
    <property type="project" value="UniProtKB-KW"/>
</dbReference>
<dbReference type="PANTHER" id="PTHR40124:SF1">
    <property type="entry name" value="DISAGGREGATASE RELATED REPEAT PROTEIN"/>
    <property type="match status" value="1"/>
</dbReference>
<feature type="region of interest" description="Disordered" evidence="1">
    <location>
        <begin position="1"/>
        <end position="133"/>
    </location>
</feature>
<name>A0A165MVJ2_9AGAM</name>
<dbReference type="OrthoDB" id="3337916at2759"/>
<keyword evidence="4" id="KW-1185">Reference proteome</keyword>
<dbReference type="Gene3D" id="2.60.120.200">
    <property type="match status" value="1"/>
</dbReference>
<evidence type="ECO:0000259" key="2">
    <source>
        <dbReference type="Pfam" id="PF21294"/>
    </source>
</evidence>
<feature type="compositionally biased region" description="Low complexity" evidence="1">
    <location>
        <begin position="41"/>
        <end position="132"/>
    </location>
</feature>
<dbReference type="InParanoid" id="A0A165MVJ2"/>
<dbReference type="Pfam" id="PF21294">
    <property type="entry name" value="Polysacc_lyase_14"/>
    <property type="match status" value="1"/>
</dbReference>
<accession>A0A165MVJ2</accession>
<protein>
    <submittedName>
        <fullName evidence="3">Polysaccharide lyase family 14 protein</fullName>
    </submittedName>
</protein>
<keyword evidence="3" id="KW-0456">Lyase</keyword>
<reference evidence="3 4" key="1">
    <citation type="journal article" date="2016" name="Mol. Biol. Evol.">
        <title>Comparative Genomics of Early-Diverging Mushroom-Forming Fungi Provides Insights into the Origins of Lignocellulose Decay Capabilities.</title>
        <authorList>
            <person name="Nagy L.G."/>
            <person name="Riley R."/>
            <person name="Tritt A."/>
            <person name="Adam C."/>
            <person name="Daum C."/>
            <person name="Floudas D."/>
            <person name="Sun H."/>
            <person name="Yadav J.S."/>
            <person name="Pangilinan J."/>
            <person name="Larsson K.H."/>
            <person name="Matsuura K."/>
            <person name="Barry K."/>
            <person name="Labutti K."/>
            <person name="Kuo R."/>
            <person name="Ohm R.A."/>
            <person name="Bhattacharya S.S."/>
            <person name="Shirouzu T."/>
            <person name="Yoshinaga Y."/>
            <person name="Martin F.M."/>
            <person name="Grigoriev I.V."/>
            <person name="Hibbett D.S."/>
        </authorList>
    </citation>
    <scope>NUCLEOTIDE SEQUENCE [LARGE SCALE GENOMIC DNA]</scope>
    <source>
        <strain evidence="3 4">HHB14362 ss-1</strain>
    </source>
</reference>
<evidence type="ECO:0000313" key="3">
    <source>
        <dbReference type="EMBL" id="KZT18835.1"/>
    </source>
</evidence>
<dbReference type="PANTHER" id="PTHR40124">
    <property type="match status" value="1"/>
</dbReference>
<dbReference type="Proteomes" id="UP000076761">
    <property type="component" value="Unassembled WGS sequence"/>
</dbReference>
<organism evidence="3 4">
    <name type="scientific">Neolentinus lepideus HHB14362 ss-1</name>
    <dbReference type="NCBI Taxonomy" id="1314782"/>
    <lineage>
        <taxon>Eukaryota</taxon>
        <taxon>Fungi</taxon>
        <taxon>Dikarya</taxon>
        <taxon>Basidiomycota</taxon>
        <taxon>Agaricomycotina</taxon>
        <taxon>Agaricomycetes</taxon>
        <taxon>Gloeophyllales</taxon>
        <taxon>Gloeophyllaceae</taxon>
        <taxon>Neolentinus</taxon>
    </lineage>
</organism>
<sequence>MGREIHRREIPALIEPDTLPPKRVIKRRSCAPRANNETTQSSASSVIISSSAAVTPSASTGESNSIKPSSASSSESVQASTSSESVRTSTSPESVEASATSSAAPSASTSPSSNNASSTSPNNGTSSSSSGSGCSLSQLFPSGQGVKQWTTCSASENAISLSDATLKPTNLITALTHNFVAAPDAPSEDAMQAHYPKGSYIPSRAPRGGISFYASGPSNIDLSTAKEATLGYRVYFPDGFQFNMGGKLPGLYGGNSAIESISCSGGSRSDACMSARFMWRTDGAGEMYTYLPPSYSANNAICDIAPKSECNPTYGASVARGSFKFATGAWTTIAERVKLNDVGQENGELELFANGESMFKVGGLVLRNSDAGRLRGIMMQTFFGGSTSEWASPADQDAYFADFSVAITEEL</sequence>
<evidence type="ECO:0000256" key="1">
    <source>
        <dbReference type="SAM" id="MobiDB-lite"/>
    </source>
</evidence>
<evidence type="ECO:0000313" key="4">
    <source>
        <dbReference type="Proteomes" id="UP000076761"/>
    </source>
</evidence>
<dbReference type="EMBL" id="KV425660">
    <property type="protein sequence ID" value="KZT18835.1"/>
    <property type="molecule type" value="Genomic_DNA"/>
</dbReference>
<feature type="compositionally biased region" description="Basic and acidic residues" evidence="1">
    <location>
        <begin position="1"/>
        <end position="10"/>
    </location>
</feature>
<proteinExistence type="predicted"/>
<dbReference type="AlphaFoldDB" id="A0A165MVJ2"/>
<gene>
    <name evidence="3" type="ORF">NEOLEDRAFT_1079220</name>
</gene>
<dbReference type="InterPro" id="IPR048958">
    <property type="entry name" value="Polysacc_lyase_14"/>
</dbReference>